<dbReference type="SUPFAM" id="SSF55874">
    <property type="entry name" value="ATPase domain of HSP90 chaperone/DNA topoisomerase II/histidine kinase"/>
    <property type="match status" value="1"/>
</dbReference>
<feature type="domain" description="Histidine kinase" evidence="16">
    <location>
        <begin position="257"/>
        <end position="475"/>
    </location>
</feature>
<evidence type="ECO:0000256" key="8">
    <source>
        <dbReference type="ARBA" id="ARBA00022692"/>
    </source>
</evidence>
<dbReference type="FunFam" id="3.30.565.10:FF:000006">
    <property type="entry name" value="Sensor histidine kinase WalK"/>
    <property type="match status" value="1"/>
</dbReference>
<dbReference type="FunFam" id="1.10.287.130:FF:000001">
    <property type="entry name" value="Two-component sensor histidine kinase"/>
    <property type="match status" value="1"/>
</dbReference>
<dbReference type="SUPFAM" id="SSF158472">
    <property type="entry name" value="HAMP domain-like"/>
    <property type="match status" value="1"/>
</dbReference>
<dbReference type="Pfam" id="PF02518">
    <property type="entry name" value="HATPase_c"/>
    <property type="match status" value="1"/>
</dbReference>
<dbReference type="InterPro" id="IPR003594">
    <property type="entry name" value="HATPase_dom"/>
</dbReference>
<dbReference type="InterPro" id="IPR005467">
    <property type="entry name" value="His_kinase_dom"/>
</dbReference>
<proteinExistence type="predicted"/>
<evidence type="ECO:0000256" key="12">
    <source>
        <dbReference type="ARBA" id="ARBA00022989"/>
    </source>
</evidence>
<evidence type="ECO:0000259" key="16">
    <source>
        <dbReference type="PROSITE" id="PS50109"/>
    </source>
</evidence>
<evidence type="ECO:0000313" key="18">
    <source>
        <dbReference type="EMBL" id="RDW17681.1"/>
    </source>
</evidence>
<dbReference type="InterPro" id="IPR003660">
    <property type="entry name" value="HAMP_dom"/>
</dbReference>
<keyword evidence="19" id="KW-1185">Reference proteome</keyword>
<dbReference type="InterPro" id="IPR050398">
    <property type="entry name" value="HssS/ArlS-like"/>
</dbReference>
<dbReference type="Pfam" id="PF18719">
    <property type="entry name" value="ArlS_N"/>
    <property type="match status" value="1"/>
</dbReference>
<dbReference type="SMART" id="SM00387">
    <property type="entry name" value="HATPase_c"/>
    <property type="match status" value="1"/>
</dbReference>
<dbReference type="PROSITE" id="PS50109">
    <property type="entry name" value="HIS_KIN"/>
    <property type="match status" value="1"/>
</dbReference>
<feature type="transmembrane region" description="Helical" evidence="15">
    <location>
        <begin position="21"/>
        <end position="45"/>
    </location>
</feature>
<dbReference type="SUPFAM" id="SSF47384">
    <property type="entry name" value="Homodimeric domain of signal transducing histidine kinase"/>
    <property type="match status" value="1"/>
</dbReference>
<dbReference type="InterPro" id="IPR004358">
    <property type="entry name" value="Sig_transdc_His_kin-like_C"/>
</dbReference>
<evidence type="ECO:0000256" key="2">
    <source>
        <dbReference type="ARBA" id="ARBA00004651"/>
    </source>
</evidence>
<dbReference type="InterPro" id="IPR003661">
    <property type="entry name" value="HisK_dim/P_dom"/>
</dbReference>
<evidence type="ECO:0000256" key="14">
    <source>
        <dbReference type="ARBA" id="ARBA00023136"/>
    </source>
</evidence>
<keyword evidence="7" id="KW-0808">Transferase</keyword>
<organism evidence="18 19">
    <name type="scientific">Oceanobacillus chungangensis</name>
    <dbReference type="NCBI Taxonomy" id="1229152"/>
    <lineage>
        <taxon>Bacteria</taxon>
        <taxon>Bacillati</taxon>
        <taxon>Bacillota</taxon>
        <taxon>Bacilli</taxon>
        <taxon>Bacillales</taxon>
        <taxon>Bacillaceae</taxon>
        <taxon>Oceanobacillus</taxon>
    </lineage>
</organism>
<evidence type="ECO:0000256" key="15">
    <source>
        <dbReference type="SAM" id="Phobius"/>
    </source>
</evidence>
<keyword evidence="13" id="KW-0902">Two-component regulatory system</keyword>
<dbReference type="SMART" id="SM00304">
    <property type="entry name" value="HAMP"/>
    <property type="match status" value="1"/>
</dbReference>
<dbReference type="PANTHER" id="PTHR45528:SF12">
    <property type="entry name" value="SENSOR HISTIDINE KINASE ARSS"/>
    <property type="match status" value="1"/>
</dbReference>
<dbReference type="Gene3D" id="3.30.565.10">
    <property type="entry name" value="Histidine kinase-like ATPase, C-terminal domain"/>
    <property type="match status" value="1"/>
</dbReference>
<dbReference type="OrthoDB" id="9786919at2"/>
<dbReference type="CDD" id="cd06225">
    <property type="entry name" value="HAMP"/>
    <property type="match status" value="1"/>
</dbReference>
<dbReference type="PROSITE" id="PS50885">
    <property type="entry name" value="HAMP"/>
    <property type="match status" value="1"/>
</dbReference>
<dbReference type="PANTHER" id="PTHR45528">
    <property type="entry name" value="SENSOR HISTIDINE KINASE CPXA"/>
    <property type="match status" value="1"/>
</dbReference>
<dbReference type="InterPro" id="IPR041610">
    <property type="entry name" value="ArlS_N"/>
</dbReference>
<dbReference type="PRINTS" id="PR00344">
    <property type="entry name" value="BCTRLSENSOR"/>
</dbReference>
<evidence type="ECO:0000256" key="1">
    <source>
        <dbReference type="ARBA" id="ARBA00000085"/>
    </source>
</evidence>
<dbReference type="SMART" id="SM00388">
    <property type="entry name" value="HisKA"/>
    <property type="match status" value="1"/>
</dbReference>
<evidence type="ECO:0000313" key="19">
    <source>
        <dbReference type="Proteomes" id="UP000256520"/>
    </source>
</evidence>
<reference evidence="19" key="1">
    <citation type="submission" date="2017-11" db="EMBL/GenBank/DDBJ databases">
        <authorList>
            <person name="Zhu W."/>
        </authorList>
    </citation>
    <scope>NUCLEOTIDE SEQUENCE [LARGE SCALE GENOMIC DNA]</scope>
    <source>
        <strain evidence="19">CAU 1051</strain>
    </source>
</reference>
<dbReference type="Gene3D" id="1.10.287.130">
    <property type="match status" value="1"/>
</dbReference>
<keyword evidence="11" id="KW-0067">ATP-binding</keyword>
<accession>A0A3D8PQW8</accession>
<gene>
    <name evidence="18" type="ORF">CWR45_10065</name>
</gene>
<feature type="domain" description="HAMP" evidence="17">
    <location>
        <begin position="196"/>
        <end position="249"/>
    </location>
</feature>
<evidence type="ECO:0000256" key="4">
    <source>
        <dbReference type="ARBA" id="ARBA00015735"/>
    </source>
</evidence>
<evidence type="ECO:0000256" key="9">
    <source>
        <dbReference type="ARBA" id="ARBA00022741"/>
    </source>
</evidence>
<evidence type="ECO:0000256" key="11">
    <source>
        <dbReference type="ARBA" id="ARBA00022840"/>
    </source>
</evidence>
<dbReference type="EC" id="2.7.13.3" evidence="3"/>
<dbReference type="Pfam" id="PF00512">
    <property type="entry name" value="HisKA"/>
    <property type="match status" value="1"/>
</dbReference>
<keyword evidence="9" id="KW-0547">Nucleotide-binding</keyword>
<dbReference type="AlphaFoldDB" id="A0A3D8PQW8"/>
<comment type="subcellular location">
    <subcellularLocation>
        <location evidence="2">Cell membrane</location>
        <topology evidence="2">Multi-pass membrane protein</topology>
    </subcellularLocation>
</comment>
<evidence type="ECO:0000256" key="7">
    <source>
        <dbReference type="ARBA" id="ARBA00022679"/>
    </source>
</evidence>
<dbReference type="CDD" id="cd00082">
    <property type="entry name" value="HisKA"/>
    <property type="match status" value="1"/>
</dbReference>
<keyword evidence="10" id="KW-0418">Kinase</keyword>
<comment type="caution">
    <text evidence="18">The sequence shown here is derived from an EMBL/GenBank/DDBJ whole genome shotgun (WGS) entry which is preliminary data.</text>
</comment>
<dbReference type="InterPro" id="IPR036890">
    <property type="entry name" value="HATPase_C_sf"/>
</dbReference>
<protein>
    <recommendedName>
        <fullName evidence="4">Signal transduction histidine-protein kinase ArlS</fullName>
        <ecNumber evidence="3">2.7.13.3</ecNumber>
    </recommendedName>
</protein>
<evidence type="ECO:0000256" key="6">
    <source>
        <dbReference type="ARBA" id="ARBA00022553"/>
    </source>
</evidence>
<dbReference type="Proteomes" id="UP000256520">
    <property type="component" value="Unassembled WGS sequence"/>
</dbReference>
<evidence type="ECO:0000256" key="10">
    <source>
        <dbReference type="ARBA" id="ARBA00022777"/>
    </source>
</evidence>
<dbReference type="GO" id="GO:0000155">
    <property type="term" value="F:phosphorelay sensor kinase activity"/>
    <property type="evidence" value="ECO:0007669"/>
    <property type="project" value="InterPro"/>
</dbReference>
<keyword evidence="14 15" id="KW-0472">Membrane</keyword>
<evidence type="ECO:0000256" key="5">
    <source>
        <dbReference type="ARBA" id="ARBA00022475"/>
    </source>
</evidence>
<dbReference type="EMBL" id="PIOD01000011">
    <property type="protein sequence ID" value="RDW17681.1"/>
    <property type="molecule type" value="Genomic_DNA"/>
</dbReference>
<keyword evidence="6" id="KW-0597">Phosphoprotein</keyword>
<evidence type="ECO:0000259" key="17">
    <source>
        <dbReference type="PROSITE" id="PS50885"/>
    </source>
</evidence>
<keyword evidence="5" id="KW-1003">Cell membrane</keyword>
<dbReference type="CDD" id="cd00075">
    <property type="entry name" value="HATPase"/>
    <property type="match status" value="1"/>
</dbReference>
<dbReference type="Pfam" id="PF00672">
    <property type="entry name" value="HAMP"/>
    <property type="match status" value="1"/>
</dbReference>
<keyword evidence="12 15" id="KW-1133">Transmembrane helix</keyword>
<dbReference type="GO" id="GO:0005886">
    <property type="term" value="C:plasma membrane"/>
    <property type="evidence" value="ECO:0007669"/>
    <property type="project" value="UniProtKB-SubCell"/>
</dbReference>
<evidence type="ECO:0000256" key="13">
    <source>
        <dbReference type="ARBA" id="ARBA00023012"/>
    </source>
</evidence>
<name>A0A3D8PQW8_9BACI</name>
<sequence length="475" mass="54486">MYYGNKRWTRRMLNKLSIKGKMTLLSAIVIFVIFMIVNLIQLFLIQTLTSKQEEDSLRKRSEEIQVFLAEQAKYLETEGGNIVLSDQFLERIVENEEMVRILDQNGQEILNISNNFPELNNEINALERGFSRINIKEDTVLLYRSPLDMKSFHGTIIIGQNEEVFEGFLEKVLWTLILGTILSLALSIVSGRLLAGKLLSPLRVLTNTMKKIENENFAERVPVMETNDEFSQLSLIFNRMMDKVEASMLQQQKFVGDASHELRTPLAIIHGHLSLLKRWGKNDKEVLDKSLNISINETKRMIELTKELLWLSQLENHREKQDTIGSYQITDTVNEIVSNYLLIYPNLTIHNEIDAKHTIQLAIPEEQFKQLLIIIMDNAIKYSGENKEITITSNIMNDNYRIDIQDNGVGISKEDIPHIFDRFYRVDKARSRESGGSGLGLSIAKEMIEEYEGTILADSIVGEGTKISLIIPYIS</sequence>
<dbReference type="GO" id="GO:0005524">
    <property type="term" value="F:ATP binding"/>
    <property type="evidence" value="ECO:0007669"/>
    <property type="project" value="UniProtKB-KW"/>
</dbReference>
<keyword evidence="8 15" id="KW-0812">Transmembrane</keyword>
<evidence type="ECO:0000256" key="3">
    <source>
        <dbReference type="ARBA" id="ARBA00012438"/>
    </source>
</evidence>
<comment type="catalytic activity">
    <reaction evidence="1">
        <text>ATP + protein L-histidine = ADP + protein N-phospho-L-histidine.</text>
        <dbReference type="EC" id="2.7.13.3"/>
    </reaction>
</comment>
<dbReference type="Gene3D" id="6.10.340.10">
    <property type="match status" value="1"/>
</dbReference>
<dbReference type="InterPro" id="IPR036097">
    <property type="entry name" value="HisK_dim/P_sf"/>
</dbReference>